<evidence type="ECO:0000313" key="2">
    <source>
        <dbReference type="EMBL" id="MCE5973788.1"/>
    </source>
</evidence>
<feature type="chain" id="PRO_5046899364" evidence="1">
    <location>
        <begin position="24"/>
        <end position="151"/>
    </location>
</feature>
<dbReference type="RefSeq" id="WP_233676765.1">
    <property type="nucleotide sequence ID" value="NZ_JAJUOS010000006.1"/>
</dbReference>
<comment type="caution">
    <text evidence="2">The sequence shown here is derived from an EMBL/GenBank/DDBJ whole genome shotgun (WGS) entry which is preliminary data.</text>
</comment>
<dbReference type="PANTHER" id="PTHR36302">
    <property type="entry name" value="BLR7088 PROTEIN"/>
    <property type="match status" value="1"/>
</dbReference>
<dbReference type="SUPFAM" id="SSF110087">
    <property type="entry name" value="DR1885-like metal-binding protein"/>
    <property type="match status" value="1"/>
</dbReference>
<dbReference type="InterPro" id="IPR058248">
    <property type="entry name" value="Lxx211020-like"/>
</dbReference>
<protein>
    <submittedName>
        <fullName evidence="2">Copper chaperone PCu(A)C</fullName>
    </submittedName>
</protein>
<dbReference type="PANTHER" id="PTHR36302:SF1">
    <property type="entry name" value="COPPER CHAPERONE PCU(A)C"/>
    <property type="match status" value="1"/>
</dbReference>
<dbReference type="EMBL" id="JAJUOS010000006">
    <property type="protein sequence ID" value="MCE5973788.1"/>
    <property type="molecule type" value="Genomic_DNA"/>
</dbReference>
<organism evidence="2 3">
    <name type="scientific">Rhodobacter flavimaris</name>
    <dbReference type="NCBI Taxonomy" id="2907145"/>
    <lineage>
        <taxon>Bacteria</taxon>
        <taxon>Pseudomonadati</taxon>
        <taxon>Pseudomonadota</taxon>
        <taxon>Alphaproteobacteria</taxon>
        <taxon>Rhodobacterales</taxon>
        <taxon>Rhodobacter group</taxon>
        <taxon>Rhodobacter</taxon>
    </lineage>
</organism>
<evidence type="ECO:0000256" key="1">
    <source>
        <dbReference type="SAM" id="SignalP"/>
    </source>
</evidence>
<dbReference type="Pfam" id="PF04314">
    <property type="entry name" value="PCuAC"/>
    <property type="match status" value="1"/>
</dbReference>
<feature type="signal peptide" evidence="1">
    <location>
        <begin position="1"/>
        <end position="23"/>
    </location>
</feature>
<gene>
    <name evidence="2" type="ORF">LZA78_09875</name>
</gene>
<dbReference type="Gene3D" id="2.60.40.1890">
    <property type="entry name" value="PCu(A)C copper chaperone"/>
    <property type="match status" value="1"/>
</dbReference>
<sequence>MKRRSAILGCAMMFVLAPIGAFAQEATASGLAISGGFMRASPMVAAAGAGFMTIRSTGPEDRLVAFRSPACSQPELHTHVNDNGMMRMRQVDAIDIPAGGEAVLQPGGLHLMFINLTETLEEGAQVPVTLVFEKAGEVAIELPVKRAGAMN</sequence>
<keyword evidence="1" id="KW-0732">Signal</keyword>
<name>A0ABS8YYZ5_9RHOB</name>
<dbReference type="InterPro" id="IPR007410">
    <property type="entry name" value="LpqE-like"/>
</dbReference>
<keyword evidence="3" id="KW-1185">Reference proteome</keyword>
<accession>A0ABS8YYZ5</accession>
<dbReference type="Proteomes" id="UP001521181">
    <property type="component" value="Unassembled WGS sequence"/>
</dbReference>
<dbReference type="InterPro" id="IPR036182">
    <property type="entry name" value="PCuAC_sf"/>
</dbReference>
<proteinExistence type="predicted"/>
<evidence type="ECO:0000313" key="3">
    <source>
        <dbReference type="Proteomes" id="UP001521181"/>
    </source>
</evidence>
<reference evidence="2 3" key="1">
    <citation type="submission" date="2021-12" db="EMBL/GenBank/DDBJ databases">
        <title>Sinirhodobacter sp. WL0062 is a bacterium isolated from seawater.</title>
        <authorList>
            <person name="Wang L."/>
            <person name="He W."/>
            <person name="Zhang D.-F."/>
        </authorList>
    </citation>
    <scope>NUCLEOTIDE SEQUENCE [LARGE SCALE GENOMIC DNA]</scope>
    <source>
        <strain evidence="2 3">WL0062</strain>
    </source>
</reference>